<name>A0AAV5B2D3_9ACTN</name>
<comment type="caution">
    <text evidence="8">The sequence shown here is derived from an EMBL/GenBank/DDBJ whole genome shotgun (WGS) entry which is preliminary data.</text>
</comment>
<dbReference type="InterPro" id="IPR045018">
    <property type="entry name" value="Azg-like"/>
</dbReference>
<dbReference type="RefSeq" id="WP_265590770.1">
    <property type="nucleotide sequence ID" value="NZ_BQKC01000001.1"/>
</dbReference>
<keyword evidence="4 7" id="KW-0812">Transmembrane</keyword>
<evidence type="ECO:0000256" key="2">
    <source>
        <dbReference type="ARBA" id="ARBA00005697"/>
    </source>
</evidence>
<dbReference type="Proteomes" id="UP001055025">
    <property type="component" value="Unassembled WGS sequence"/>
</dbReference>
<feature type="transmembrane region" description="Helical" evidence="7">
    <location>
        <begin position="143"/>
        <end position="167"/>
    </location>
</feature>
<organism evidence="8 9">
    <name type="scientific">Granulimonas faecalis</name>
    <dbReference type="NCBI Taxonomy" id="2894155"/>
    <lineage>
        <taxon>Bacteria</taxon>
        <taxon>Bacillati</taxon>
        <taxon>Actinomycetota</taxon>
        <taxon>Coriobacteriia</taxon>
        <taxon>Coriobacteriales</taxon>
        <taxon>Kribbibacteriaceae</taxon>
        <taxon>Granulimonas</taxon>
    </lineage>
</organism>
<keyword evidence="5 7" id="KW-1133">Transmembrane helix</keyword>
<feature type="transmembrane region" description="Helical" evidence="7">
    <location>
        <begin position="110"/>
        <end position="131"/>
    </location>
</feature>
<evidence type="ECO:0000256" key="4">
    <source>
        <dbReference type="ARBA" id="ARBA00022692"/>
    </source>
</evidence>
<protein>
    <submittedName>
        <fullName evidence="8">Xanthine/uracil permease</fullName>
    </submittedName>
</protein>
<feature type="transmembrane region" description="Helical" evidence="7">
    <location>
        <begin position="346"/>
        <end position="375"/>
    </location>
</feature>
<feature type="transmembrane region" description="Helical" evidence="7">
    <location>
        <begin position="395"/>
        <end position="422"/>
    </location>
</feature>
<gene>
    <name evidence="8" type="ORF">ATOP_09470</name>
</gene>
<evidence type="ECO:0000256" key="6">
    <source>
        <dbReference type="ARBA" id="ARBA00023136"/>
    </source>
</evidence>
<keyword evidence="9" id="KW-1185">Reference proteome</keyword>
<dbReference type="AlphaFoldDB" id="A0AAV5B2D3"/>
<feature type="transmembrane region" description="Helical" evidence="7">
    <location>
        <begin position="33"/>
        <end position="51"/>
    </location>
</feature>
<dbReference type="Pfam" id="PF00860">
    <property type="entry name" value="Xan_ur_permease"/>
    <property type="match status" value="1"/>
</dbReference>
<sequence length="450" mass="46019">MEKSFGTTGGQGALESFFHMGERGSSVGTELRAGVTTFLAMAYIIAVNPALLSAAGIPMGAGVTATCIGAGVMTILMGIFANRPLACASGMGINAVVAFTLTGLCNGDWHAAMAVVFIEGIVILALVLCGLREAIMDAIPASLRHAIAAGLGIFIALIGLINGAIVVNDESTLITMGAVTDPAYIVGMIAIFSTFVLYCLKVPGEILIGILIAVVAGIPLGVTTMPSGIVSPLDFSTFGAPFMVDEQGVMGIAKVVMSPVLLMFVFSLMMSDFFDTMGTAFAVAKQGDFLTKDGRVEDIRPILVVDSAAAAAGGLMGASSITTFVESASGAADGGRTGLTSVTTGVLFIVAAFFSPLIAVVSTPATAGALVLVGYLMMDQVQFIDWTSKLDGLPAFVTVIGIPLTYSISTGIGLGFITYVVVSVATGNVKKVKPLMWVAAAAFLVSFLIS</sequence>
<dbReference type="GO" id="GO:0005886">
    <property type="term" value="C:plasma membrane"/>
    <property type="evidence" value="ECO:0007669"/>
    <property type="project" value="TreeGrafter"/>
</dbReference>
<keyword evidence="3" id="KW-0813">Transport</keyword>
<evidence type="ECO:0000256" key="7">
    <source>
        <dbReference type="SAM" id="Phobius"/>
    </source>
</evidence>
<evidence type="ECO:0000313" key="9">
    <source>
        <dbReference type="Proteomes" id="UP001055025"/>
    </source>
</evidence>
<comment type="similarity">
    <text evidence="2">Belongs to the nucleobase:cation symporter-2 (NCS2) (TC 2.A.40) family. Azg-like subfamily.</text>
</comment>
<evidence type="ECO:0000256" key="1">
    <source>
        <dbReference type="ARBA" id="ARBA00004127"/>
    </source>
</evidence>
<proteinExistence type="inferred from homology"/>
<accession>A0AAV5B2D3</accession>
<comment type="subcellular location">
    <subcellularLocation>
        <location evidence="1">Endomembrane system</location>
        <topology evidence="1">Multi-pass membrane protein</topology>
    </subcellularLocation>
</comment>
<feature type="transmembrane region" description="Helical" evidence="7">
    <location>
        <begin position="434"/>
        <end position="449"/>
    </location>
</feature>
<keyword evidence="6 7" id="KW-0472">Membrane</keyword>
<dbReference type="PANTHER" id="PTHR43337:SF1">
    <property type="entry name" value="XANTHINE_URACIL PERMEASE C887.17-RELATED"/>
    <property type="match status" value="1"/>
</dbReference>
<dbReference type="EMBL" id="BQKC01000001">
    <property type="protein sequence ID" value="GJM55292.1"/>
    <property type="molecule type" value="Genomic_DNA"/>
</dbReference>
<evidence type="ECO:0000313" key="8">
    <source>
        <dbReference type="EMBL" id="GJM55292.1"/>
    </source>
</evidence>
<feature type="transmembrane region" description="Helical" evidence="7">
    <location>
        <begin position="249"/>
        <end position="269"/>
    </location>
</feature>
<dbReference type="GO" id="GO:0012505">
    <property type="term" value="C:endomembrane system"/>
    <property type="evidence" value="ECO:0007669"/>
    <property type="project" value="UniProtKB-SubCell"/>
</dbReference>
<feature type="transmembrane region" description="Helical" evidence="7">
    <location>
        <begin position="182"/>
        <end position="200"/>
    </location>
</feature>
<feature type="transmembrane region" description="Helical" evidence="7">
    <location>
        <begin position="57"/>
        <end position="78"/>
    </location>
</feature>
<evidence type="ECO:0000256" key="5">
    <source>
        <dbReference type="ARBA" id="ARBA00022989"/>
    </source>
</evidence>
<evidence type="ECO:0000256" key="3">
    <source>
        <dbReference type="ARBA" id="ARBA00022448"/>
    </source>
</evidence>
<dbReference type="GO" id="GO:0005345">
    <property type="term" value="F:purine nucleobase transmembrane transporter activity"/>
    <property type="evidence" value="ECO:0007669"/>
    <property type="project" value="TreeGrafter"/>
</dbReference>
<feature type="transmembrane region" description="Helical" evidence="7">
    <location>
        <begin position="207"/>
        <end position="229"/>
    </location>
</feature>
<dbReference type="PANTHER" id="PTHR43337">
    <property type="entry name" value="XANTHINE/URACIL PERMEASE C887.17-RELATED"/>
    <property type="match status" value="1"/>
</dbReference>
<reference evidence="8" key="1">
    <citation type="journal article" date="2022" name="Int. J. Syst. Evol. Microbiol.">
        <title>Granulimonas faecalis gen. nov., sp. nov., and Leptogranulimonas caecicola gen. nov., sp. nov., novel lactate-producing Atopobiaceae bacteria isolated from mouse intestines, and an emended description of the family Atopobiaceae.</title>
        <authorList>
            <person name="Morinaga K."/>
            <person name="Kusada H."/>
            <person name="Sakamoto S."/>
            <person name="Murakami T."/>
            <person name="Toyoda A."/>
            <person name="Mori H."/>
            <person name="Meng X.Y."/>
            <person name="Takashino M."/>
            <person name="Murotomi K."/>
            <person name="Tamaki H."/>
        </authorList>
    </citation>
    <scope>NUCLEOTIDE SEQUENCE</scope>
    <source>
        <strain evidence="8">OPF53</strain>
    </source>
</reference>
<dbReference type="InterPro" id="IPR006043">
    <property type="entry name" value="NCS2"/>
</dbReference>